<evidence type="ECO:0000256" key="1">
    <source>
        <dbReference type="SAM" id="MobiDB-lite"/>
    </source>
</evidence>
<comment type="caution">
    <text evidence="2">The sequence shown here is derived from an EMBL/GenBank/DDBJ whole genome shotgun (WGS) entry which is preliminary data.</text>
</comment>
<name>A0A3M2UEL4_PSEYM</name>
<dbReference type="EMBL" id="RBNL01004740">
    <property type="protein sequence ID" value="RML25353.1"/>
    <property type="molecule type" value="Genomic_DNA"/>
</dbReference>
<proteinExistence type="predicted"/>
<reference evidence="2 3" key="1">
    <citation type="submission" date="2018-08" db="EMBL/GenBank/DDBJ databases">
        <title>Recombination of ecologically and evolutionarily significant loci maintains genetic cohesion in the Pseudomonas syringae species complex.</title>
        <authorList>
            <person name="Dillon M."/>
            <person name="Thakur S."/>
            <person name="Almeida R.N.D."/>
            <person name="Weir B.S."/>
            <person name="Guttman D.S."/>
        </authorList>
    </citation>
    <scope>NUCLEOTIDE SEQUENCE [LARGE SCALE GENOMIC DNA]</scope>
    <source>
        <strain evidence="2 3">88_10</strain>
    </source>
</reference>
<gene>
    <name evidence="2" type="ORF">APX70_200591</name>
</gene>
<protein>
    <submittedName>
        <fullName evidence="2">Uncharacterized protein</fullName>
    </submittedName>
</protein>
<feature type="region of interest" description="Disordered" evidence="1">
    <location>
        <begin position="1"/>
        <end position="33"/>
    </location>
</feature>
<feature type="compositionally biased region" description="Polar residues" evidence="1">
    <location>
        <begin position="1"/>
        <end position="10"/>
    </location>
</feature>
<dbReference type="Proteomes" id="UP000282378">
    <property type="component" value="Unassembled WGS sequence"/>
</dbReference>
<organism evidence="2 3">
    <name type="scientific">Pseudomonas syringae pv. maculicola</name>
    <dbReference type="NCBI Taxonomy" id="59511"/>
    <lineage>
        <taxon>Bacteria</taxon>
        <taxon>Pseudomonadati</taxon>
        <taxon>Pseudomonadota</taxon>
        <taxon>Gammaproteobacteria</taxon>
        <taxon>Pseudomonadales</taxon>
        <taxon>Pseudomonadaceae</taxon>
        <taxon>Pseudomonas</taxon>
    </lineage>
</organism>
<evidence type="ECO:0000313" key="2">
    <source>
        <dbReference type="EMBL" id="RML25353.1"/>
    </source>
</evidence>
<evidence type="ECO:0000313" key="3">
    <source>
        <dbReference type="Proteomes" id="UP000282378"/>
    </source>
</evidence>
<accession>A0A3M2UEL4</accession>
<dbReference type="AlphaFoldDB" id="A0A3M2UEL4"/>
<sequence>MLPPSRQRNLVSRLPASRNTRTRRANWPSVVPA</sequence>